<feature type="signal peptide" evidence="3">
    <location>
        <begin position="1"/>
        <end position="18"/>
    </location>
</feature>
<dbReference type="InterPro" id="IPR051477">
    <property type="entry name" value="Expansin_CellWall"/>
</dbReference>
<dbReference type="InterPro" id="IPR036908">
    <property type="entry name" value="RlpA-like_sf"/>
</dbReference>
<evidence type="ECO:0000313" key="5">
    <source>
        <dbReference type="Proteomes" id="UP000700596"/>
    </source>
</evidence>
<dbReference type="CDD" id="cd22191">
    <property type="entry name" value="DPBB_RlpA_EXP_N-like"/>
    <property type="match status" value="1"/>
</dbReference>
<feature type="region of interest" description="Disordered" evidence="2">
    <location>
        <begin position="72"/>
        <end position="139"/>
    </location>
</feature>
<dbReference type="PANTHER" id="PTHR31836:SF28">
    <property type="entry name" value="SRCR DOMAIN-CONTAINING PROTEIN-RELATED"/>
    <property type="match status" value="1"/>
</dbReference>
<evidence type="ECO:0000256" key="2">
    <source>
        <dbReference type="SAM" id="MobiDB-lite"/>
    </source>
</evidence>
<dbReference type="Proteomes" id="UP000700596">
    <property type="component" value="Unassembled WGS sequence"/>
</dbReference>
<dbReference type="PANTHER" id="PTHR31836">
    <property type="match status" value="1"/>
</dbReference>
<dbReference type="SUPFAM" id="SSF50685">
    <property type="entry name" value="Barwin-like endoglucanases"/>
    <property type="match status" value="1"/>
</dbReference>
<organism evidence="4 5">
    <name type="scientific">Dendryphion nanum</name>
    <dbReference type="NCBI Taxonomy" id="256645"/>
    <lineage>
        <taxon>Eukaryota</taxon>
        <taxon>Fungi</taxon>
        <taxon>Dikarya</taxon>
        <taxon>Ascomycota</taxon>
        <taxon>Pezizomycotina</taxon>
        <taxon>Dothideomycetes</taxon>
        <taxon>Pleosporomycetidae</taxon>
        <taxon>Pleosporales</taxon>
        <taxon>Torulaceae</taxon>
        <taxon>Dendryphion</taxon>
    </lineage>
</organism>
<dbReference type="Gene3D" id="2.40.40.10">
    <property type="entry name" value="RlpA-like domain"/>
    <property type="match status" value="1"/>
</dbReference>
<protein>
    <recommendedName>
        <fullName evidence="6">Allergen Asp f 7</fullName>
    </recommendedName>
</protein>
<accession>A0A9P9DRD4</accession>
<dbReference type="OrthoDB" id="406505at2759"/>
<dbReference type="EMBL" id="JAGMWT010000007">
    <property type="protein sequence ID" value="KAH7125295.1"/>
    <property type="molecule type" value="Genomic_DNA"/>
</dbReference>
<keyword evidence="5" id="KW-1185">Reference proteome</keyword>
<name>A0A9P9DRD4_9PLEO</name>
<dbReference type="PRINTS" id="PR01217">
    <property type="entry name" value="PRICHEXTENSN"/>
</dbReference>
<feature type="compositionally biased region" description="Low complexity" evidence="2">
    <location>
        <begin position="72"/>
        <end position="90"/>
    </location>
</feature>
<proteinExistence type="predicted"/>
<gene>
    <name evidence="4" type="ORF">B0J11DRAFT_301491</name>
</gene>
<sequence>MKTTTFITSALFGALAVAAPLKQRALRTTTVTVLETVTSYYTQWEGEAKTAAPPPASTPAYFFENQAKPTTTKAAAPAYTPEPVKPSSVYTPPPPPPSSSAKAPEYTPAPPPPSSAAPAPSSVYTPPPAPASSAAPAPVASYPATPGTGSGNGQVYNSKMTVYDIPPGAAGSCSITLSDDMPVVALAKNLMGEPIYDKQTGAGIMTNCGKKIVIDYNGKKTTATILDTCPGCEDNGIDLTRSLWATVVGSGDPGSKLPVKWSYA</sequence>
<comment type="caution">
    <text evidence="4">The sequence shown here is derived from an EMBL/GenBank/DDBJ whole genome shotgun (WGS) entry which is preliminary data.</text>
</comment>
<evidence type="ECO:0000313" key="4">
    <source>
        <dbReference type="EMBL" id="KAH7125295.1"/>
    </source>
</evidence>
<evidence type="ECO:0008006" key="6">
    <source>
        <dbReference type="Google" id="ProtNLM"/>
    </source>
</evidence>
<reference evidence="4" key="1">
    <citation type="journal article" date="2021" name="Nat. Commun.">
        <title>Genetic determinants of endophytism in the Arabidopsis root mycobiome.</title>
        <authorList>
            <person name="Mesny F."/>
            <person name="Miyauchi S."/>
            <person name="Thiergart T."/>
            <person name="Pickel B."/>
            <person name="Atanasova L."/>
            <person name="Karlsson M."/>
            <person name="Huettel B."/>
            <person name="Barry K.W."/>
            <person name="Haridas S."/>
            <person name="Chen C."/>
            <person name="Bauer D."/>
            <person name="Andreopoulos W."/>
            <person name="Pangilinan J."/>
            <person name="LaButti K."/>
            <person name="Riley R."/>
            <person name="Lipzen A."/>
            <person name="Clum A."/>
            <person name="Drula E."/>
            <person name="Henrissat B."/>
            <person name="Kohler A."/>
            <person name="Grigoriev I.V."/>
            <person name="Martin F.M."/>
            <person name="Hacquard S."/>
        </authorList>
    </citation>
    <scope>NUCLEOTIDE SEQUENCE</scope>
    <source>
        <strain evidence="4">MPI-CAGE-CH-0243</strain>
    </source>
</reference>
<feature type="chain" id="PRO_5040187031" description="Allergen Asp f 7" evidence="3">
    <location>
        <begin position="19"/>
        <end position="264"/>
    </location>
</feature>
<keyword evidence="1 3" id="KW-0732">Signal</keyword>
<evidence type="ECO:0000256" key="1">
    <source>
        <dbReference type="ARBA" id="ARBA00022729"/>
    </source>
</evidence>
<evidence type="ECO:0000256" key="3">
    <source>
        <dbReference type="SAM" id="SignalP"/>
    </source>
</evidence>
<dbReference type="AlphaFoldDB" id="A0A9P9DRD4"/>